<proteinExistence type="predicted"/>
<dbReference type="RefSeq" id="WP_089181726.1">
    <property type="nucleotide sequence ID" value="NZ_CP043427.1"/>
</dbReference>
<dbReference type="Pfam" id="PF13649">
    <property type="entry name" value="Methyltransf_25"/>
    <property type="match status" value="1"/>
</dbReference>
<organism evidence="2 3">
    <name type="scientific">Campylobacter sputorum subsp. sputorum</name>
    <dbReference type="NCBI Taxonomy" id="32024"/>
    <lineage>
        <taxon>Bacteria</taxon>
        <taxon>Pseudomonadati</taxon>
        <taxon>Campylobacterota</taxon>
        <taxon>Epsilonproteobacteria</taxon>
        <taxon>Campylobacterales</taxon>
        <taxon>Campylobacteraceae</taxon>
        <taxon>Campylobacter</taxon>
    </lineage>
</organism>
<dbReference type="OrthoDB" id="9790700at2"/>
<dbReference type="Proteomes" id="UP000254920">
    <property type="component" value="Unassembled WGS sequence"/>
</dbReference>
<dbReference type="STRING" id="32024.GCA_000788295_01403"/>
<evidence type="ECO:0000259" key="1">
    <source>
        <dbReference type="Pfam" id="PF13649"/>
    </source>
</evidence>
<dbReference type="SUPFAM" id="SSF53335">
    <property type="entry name" value="S-adenosyl-L-methionine-dependent methyltransferases"/>
    <property type="match status" value="1"/>
</dbReference>
<evidence type="ECO:0000313" key="3">
    <source>
        <dbReference type="Proteomes" id="UP000254920"/>
    </source>
</evidence>
<sequence>MQNLWDKKAKTYNRFDGKLSKFGKVLFDKLDEFKINFNDKNILDIGCGTGVYSLYLGGICKFVTCLDSSNEMLKCLKDDANKFNIKNIKIINLPFDEFYNDKKFDIAFLTMSPSLKNEKDFDKFISLGKEKIYLNWQIPRYSSLIEPFLKDRKIPNYATTANELEAYLKNKNISYKTHIFDEKREVKRDFNDAYENILWHLQINKINIDELTIKQNLQKTYKDDIIIETIISKMKLLVF</sequence>
<dbReference type="Gene3D" id="3.40.50.150">
    <property type="entry name" value="Vaccinia Virus protein VP39"/>
    <property type="match status" value="1"/>
</dbReference>
<dbReference type="CDD" id="cd02440">
    <property type="entry name" value="AdoMet_MTases"/>
    <property type="match status" value="1"/>
</dbReference>
<accession>A0A381DJU7</accession>
<feature type="domain" description="Methyltransferase" evidence="1">
    <location>
        <begin position="42"/>
        <end position="124"/>
    </location>
</feature>
<keyword evidence="2" id="KW-0969">Cilium</keyword>
<dbReference type="InterPro" id="IPR029063">
    <property type="entry name" value="SAM-dependent_MTases_sf"/>
</dbReference>
<gene>
    <name evidence="2" type="primary">flgB_2</name>
    <name evidence="2" type="ORF">NCTC12475_01149</name>
</gene>
<reference evidence="2 3" key="1">
    <citation type="submission" date="2018-06" db="EMBL/GenBank/DDBJ databases">
        <authorList>
            <consortium name="Pathogen Informatics"/>
            <person name="Doyle S."/>
        </authorList>
    </citation>
    <scope>NUCLEOTIDE SEQUENCE [LARGE SCALE GENOMIC DNA]</scope>
    <source>
        <strain evidence="2 3">NCTC12475</strain>
    </source>
</reference>
<dbReference type="AlphaFoldDB" id="A0A381DJU7"/>
<name>A0A381DJU7_9BACT</name>
<evidence type="ECO:0000313" key="2">
    <source>
        <dbReference type="EMBL" id="SUX10936.1"/>
    </source>
</evidence>
<protein>
    <submittedName>
        <fullName evidence="2">Flagellar basal-body rod protein</fullName>
    </submittedName>
</protein>
<dbReference type="EMBL" id="UFVD01000001">
    <property type="protein sequence ID" value="SUX10936.1"/>
    <property type="molecule type" value="Genomic_DNA"/>
</dbReference>
<dbReference type="GeneID" id="93089807"/>
<keyword evidence="3" id="KW-1185">Reference proteome</keyword>
<keyword evidence="2" id="KW-0966">Cell projection</keyword>
<dbReference type="InterPro" id="IPR041698">
    <property type="entry name" value="Methyltransf_25"/>
</dbReference>
<keyword evidence="2" id="KW-0282">Flagellum</keyword>